<evidence type="ECO:0000259" key="8">
    <source>
        <dbReference type="PROSITE" id="PS50174"/>
    </source>
</evidence>
<dbReference type="PANTHER" id="PTHR23329:SF1">
    <property type="entry name" value="TUFTELIN-INTERACTING PROTEIN 11"/>
    <property type="match status" value="1"/>
</dbReference>
<keyword evidence="5" id="KW-0508">mRNA splicing</keyword>
<dbReference type="Pfam" id="PF01585">
    <property type="entry name" value="G-patch"/>
    <property type="match status" value="1"/>
</dbReference>
<proteinExistence type="inferred from homology"/>
<dbReference type="OrthoDB" id="4822at2759"/>
<evidence type="ECO:0000256" key="7">
    <source>
        <dbReference type="SAM" id="Coils"/>
    </source>
</evidence>
<keyword evidence="7" id="KW-0175">Coiled coil</keyword>
<comment type="similarity">
    <text evidence="2">Belongs to the TFP11/STIP family.</text>
</comment>
<keyword evidence="3" id="KW-0507">mRNA processing</keyword>
<dbReference type="InterPro" id="IPR022159">
    <property type="entry name" value="STIP/TFIP11_N"/>
</dbReference>
<gene>
    <name evidence="9" type="ORF">A3Q56_01705</name>
</gene>
<dbReference type="AlphaFoldDB" id="A0A177BAI9"/>
<evidence type="ECO:0000256" key="2">
    <source>
        <dbReference type="ARBA" id="ARBA00010900"/>
    </source>
</evidence>
<reference evidence="9 10" key="1">
    <citation type="submission" date="2016-04" db="EMBL/GenBank/DDBJ databases">
        <title>The genome of Intoshia linei affirms orthonectids as highly simplified spiralians.</title>
        <authorList>
            <person name="Mikhailov K.V."/>
            <person name="Slusarev G.S."/>
            <person name="Nikitin M.A."/>
            <person name="Logacheva M.D."/>
            <person name="Penin A."/>
            <person name="Aleoshin V."/>
            <person name="Panchin Y.V."/>
        </authorList>
    </citation>
    <scope>NUCLEOTIDE SEQUENCE [LARGE SCALE GENOMIC DNA]</scope>
    <source>
        <strain evidence="9">Intl2013</strain>
        <tissue evidence="9">Whole animal</tissue>
    </source>
</reference>
<dbReference type="SMART" id="SM00443">
    <property type="entry name" value="G_patch"/>
    <property type="match status" value="1"/>
</dbReference>
<keyword evidence="10" id="KW-1185">Reference proteome</keyword>
<evidence type="ECO:0000256" key="1">
    <source>
        <dbReference type="ARBA" id="ARBA00004123"/>
    </source>
</evidence>
<dbReference type="Pfam" id="PF07842">
    <property type="entry name" value="GCFC"/>
    <property type="match status" value="1"/>
</dbReference>
<comment type="subcellular location">
    <subcellularLocation>
        <location evidence="1">Nucleus</location>
    </subcellularLocation>
</comment>
<accession>A0A177BAI9</accession>
<name>A0A177BAI9_9BILA</name>
<dbReference type="EMBL" id="LWCA01000134">
    <property type="protein sequence ID" value="OAF70551.1"/>
    <property type="molecule type" value="Genomic_DNA"/>
</dbReference>
<dbReference type="InterPro" id="IPR045211">
    <property type="entry name" value="TFP11/STIP/Ntr1"/>
</dbReference>
<dbReference type="InterPro" id="IPR022783">
    <property type="entry name" value="GCFC_dom"/>
</dbReference>
<evidence type="ECO:0000256" key="4">
    <source>
        <dbReference type="ARBA" id="ARBA00022728"/>
    </source>
</evidence>
<evidence type="ECO:0000313" key="10">
    <source>
        <dbReference type="Proteomes" id="UP000078046"/>
    </source>
</evidence>
<dbReference type="Pfam" id="PF12457">
    <property type="entry name" value="TIP_N"/>
    <property type="match status" value="1"/>
</dbReference>
<evidence type="ECO:0000313" key="9">
    <source>
        <dbReference type="EMBL" id="OAF70551.1"/>
    </source>
</evidence>
<dbReference type="PANTHER" id="PTHR23329">
    <property type="entry name" value="TUFTELIN-INTERACTING PROTEIN 11-RELATED"/>
    <property type="match status" value="1"/>
</dbReference>
<feature type="domain" description="G-patch" evidence="8">
    <location>
        <begin position="111"/>
        <end position="157"/>
    </location>
</feature>
<feature type="coiled-coil region" evidence="7">
    <location>
        <begin position="267"/>
        <end position="301"/>
    </location>
</feature>
<dbReference type="PROSITE" id="PS50174">
    <property type="entry name" value="G_PATCH"/>
    <property type="match status" value="1"/>
</dbReference>
<comment type="caution">
    <text evidence="9">The sequence shown here is derived from an EMBL/GenBank/DDBJ whole genome shotgun (WGS) entry which is preliminary data.</text>
</comment>
<protein>
    <recommendedName>
        <fullName evidence="8">G-patch domain-containing protein</fullName>
    </recommendedName>
</protein>
<sequence>MSSPEYESFEINDDDIRNEFNLNRSSHVQTKEEATYGIFVSSKKSRIIEDASSDNIEFVTGTVFNPVEDDVYSIKDSDDECEPENIKQHKNMQCTEDTFETMKSSTYNSRTYGIGMKLLQKMGHVPGRGLGKNLQGIVNPIKVSARQGKSALGYYKEDKIVTQDTFDKYDEQMQSDNVLKKNVVTIKPWHKDYKPNDKDAGDVLKNNEPFENNINYEIYGDKVVDMTGESAKVISGNESCLIFRYGCLSFKSNVHSADYTGKNDRLLNAIRNMYVKMRNEVESFKQKDVSLNANLNKLKSEYDLSRENVNDTVTAISNIKKMIASIKEYKMELSNCADNDAKIIFCGNFIKKMFIEHVSYLKFINYRQIPPILLYPLIDAHLCHWNILEAPTMYYDIFFQLYENWKIEKSPLNTCYDELVWNIFFKKFTETIRTWNPVVYSEPVFILVRDYKNIISEPIYDHMVNDYILPQLLNYIHNWNPTLDKVPIHEWTIIWKDILDAPQMNQIEELIQQKLANILKNWRPHDHSAKNILKPWIGIFDPRNVYSFILTNIFPKLYQEMNRFEINPQNQKMDKWENVVIWNDVMPISLLSKIMVECFFPKWLLVLGGWLKVKNANIKQIAKWFSLWKNEFPEILAKDQSVKDNFNRAIQLMNNNIPEPSRTSNYPSSSNYAQINPCITATSAKELVEKKGYEHNIVFVPLVDKKYHNTPLYRFGRFTIYFDRNVIFVRIGNDQYSPASIDELIGRTM</sequence>
<dbReference type="GO" id="GO:0003676">
    <property type="term" value="F:nucleic acid binding"/>
    <property type="evidence" value="ECO:0007669"/>
    <property type="project" value="InterPro"/>
</dbReference>
<dbReference type="GO" id="GO:0000390">
    <property type="term" value="P:spliceosomal complex disassembly"/>
    <property type="evidence" value="ECO:0007669"/>
    <property type="project" value="InterPro"/>
</dbReference>
<dbReference type="Proteomes" id="UP000078046">
    <property type="component" value="Unassembled WGS sequence"/>
</dbReference>
<dbReference type="InterPro" id="IPR000467">
    <property type="entry name" value="G_patch_dom"/>
</dbReference>
<keyword evidence="4" id="KW-0747">Spliceosome</keyword>
<evidence type="ECO:0000256" key="6">
    <source>
        <dbReference type="ARBA" id="ARBA00023242"/>
    </source>
</evidence>
<organism evidence="9 10">
    <name type="scientific">Intoshia linei</name>
    <dbReference type="NCBI Taxonomy" id="1819745"/>
    <lineage>
        <taxon>Eukaryota</taxon>
        <taxon>Metazoa</taxon>
        <taxon>Spiralia</taxon>
        <taxon>Lophotrochozoa</taxon>
        <taxon>Mesozoa</taxon>
        <taxon>Orthonectida</taxon>
        <taxon>Rhopaluridae</taxon>
        <taxon>Intoshia</taxon>
    </lineage>
</organism>
<keyword evidence="6" id="KW-0539">Nucleus</keyword>
<dbReference type="GO" id="GO:0071008">
    <property type="term" value="C:U2-type post-mRNA release spliceosomal complex"/>
    <property type="evidence" value="ECO:0007669"/>
    <property type="project" value="TreeGrafter"/>
</dbReference>
<evidence type="ECO:0000256" key="5">
    <source>
        <dbReference type="ARBA" id="ARBA00023187"/>
    </source>
</evidence>
<evidence type="ECO:0000256" key="3">
    <source>
        <dbReference type="ARBA" id="ARBA00022664"/>
    </source>
</evidence>